<comment type="caution">
    <text evidence="6">The sequence shown here is derived from an EMBL/GenBank/DDBJ whole genome shotgun (WGS) entry which is preliminary data.</text>
</comment>
<evidence type="ECO:0000313" key="7">
    <source>
        <dbReference type="Proteomes" id="UP000777784"/>
    </source>
</evidence>
<name>A0A948W2C9_UNCEI</name>
<dbReference type="AlphaFoldDB" id="A0A948W2C9"/>
<evidence type="ECO:0000259" key="5">
    <source>
        <dbReference type="Pfam" id="PF02662"/>
    </source>
</evidence>
<keyword evidence="1" id="KW-0479">Metal-binding</keyword>
<dbReference type="GO" id="GO:0046872">
    <property type="term" value="F:metal ion binding"/>
    <property type="evidence" value="ECO:0007669"/>
    <property type="project" value="UniProtKB-KW"/>
</dbReference>
<proteinExistence type="predicted"/>
<feature type="domain" description="F420-non-reducing hydrogenase iron-sulfur subunit D" evidence="5">
    <location>
        <begin position="40"/>
        <end position="161"/>
    </location>
</feature>
<keyword evidence="4" id="KW-0411">Iron-sulfur</keyword>
<organism evidence="6 7">
    <name type="scientific">Eiseniibacteriota bacterium</name>
    <dbReference type="NCBI Taxonomy" id="2212470"/>
    <lineage>
        <taxon>Bacteria</taxon>
        <taxon>Candidatus Eiseniibacteriota</taxon>
    </lineage>
</organism>
<dbReference type="EMBL" id="JAHJDP010000018">
    <property type="protein sequence ID" value="MBU2689812.1"/>
    <property type="molecule type" value="Genomic_DNA"/>
</dbReference>
<dbReference type="Pfam" id="PF02662">
    <property type="entry name" value="FlpD"/>
    <property type="match status" value="1"/>
</dbReference>
<evidence type="ECO:0000313" key="6">
    <source>
        <dbReference type="EMBL" id="MBU2689812.1"/>
    </source>
</evidence>
<dbReference type="GO" id="GO:0051536">
    <property type="term" value="F:iron-sulfur cluster binding"/>
    <property type="evidence" value="ECO:0007669"/>
    <property type="project" value="UniProtKB-KW"/>
</dbReference>
<accession>A0A948W2C9</accession>
<evidence type="ECO:0000256" key="3">
    <source>
        <dbReference type="ARBA" id="ARBA00023004"/>
    </source>
</evidence>
<evidence type="ECO:0000256" key="4">
    <source>
        <dbReference type="ARBA" id="ARBA00023014"/>
    </source>
</evidence>
<dbReference type="GO" id="GO:0016491">
    <property type="term" value="F:oxidoreductase activity"/>
    <property type="evidence" value="ECO:0007669"/>
    <property type="project" value="UniProtKB-KW"/>
</dbReference>
<sequence>MGAVPASLLAPAAPLRLGISPITNFGWRFRRCSVTDVKLLTFVCNWCSYGGADTAGGLKLECPPGVRLVRVMCSGRVDAQLILEGFRSGADGVLVLGCHPGDCHYKEGNYVAQKRAPLLARMLEQFGIERERFRIDWVSAGEGERFSKVVNAMYDNVARLGPLELVDRKVEGSMR</sequence>
<dbReference type="Proteomes" id="UP000777784">
    <property type="component" value="Unassembled WGS sequence"/>
</dbReference>
<dbReference type="InterPro" id="IPR003813">
    <property type="entry name" value="MvhD/FlpD"/>
</dbReference>
<reference evidence="6" key="1">
    <citation type="submission" date="2021-05" db="EMBL/GenBank/DDBJ databases">
        <title>Energy efficiency and biological interactions define the core microbiome of deep oligotrophic groundwater.</title>
        <authorList>
            <person name="Mehrshad M."/>
            <person name="Lopez-Fernandez M."/>
            <person name="Bell E."/>
            <person name="Bernier-Latmani R."/>
            <person name="Bertilsson S."/>
            <person name="Dopson M."/>
        </authorList>
    </citation>
    <scope>NUCLEOTIDE SEQUENCE</scope>
    <source>
        <strain evidence="6">Modern_marine.mb.64</strain>
    </source>
</reference>
<evidence type="ECO:0000256" key="2">
    <source>
        <dbReference type="ARBA" id="ARBA00023002"/>
    </source>
</evidence>
<keyword evidence="3" id="KW-0408">Iron</keyword>
<protein>
    <submittedName>
        <fullName evidence="6">Hydrogenase iron-sulfur subunit</fullName>
    </submittedName>
</protein>
<keyword evidence="2" id="KW-0560">Oxidoreductase</keyword>
<gene>
    <name evidence="6" type="ORF">KJ970_02715</name>
</gene>
<evidence type="ECO:0000256" key="1">
    <source>
        <dbReference type="ARBA" id="ARBA00022723"/>
    </source>
</evidence>